<evidence type="ECO:0000313" key="3">
    <source>
        <dbReference type="Proteomes" id="UP000729402"/>
    </source>
</evidence>
<evidence type="ECO:0000313" key="2">
    <source>
        <dbReference type="EMBL" id="KAG8073641.1"/>
    </source>
</evidence>
<evidence type="ECO:0000256" key="1">
    <source>
        <dbReference type="SAM" id="MobiDB-lite"/>
    </source>
</evidence>
<organism evidence="2 3">
    <name type="scientific">Zizania palustris</name>
    <name type="common">Northern wild rice</name>
    <dbReference type="NCBI Taxonomy" id="103762"/>
    <lineage>
        <taxon>Eukaryota</taxon>
        <taxon>Viridiplantae</taxon>
        <taxon>Streptophyta</taxon>
        <taxon>Embryophyta</taxon>
        <taxon>Tracheophyta</taxon>
        <taxon>Spermatophyta</taxon>
        <taxon>Magnoliopsida</taxon>
        <taxon>Liliopsida</taxon>
        <taxon>Poales</taxon>
        <taxon>Poaceae</taxon>
        <taxon>BOP clade</taxon>
        <taxon>Oryzoideae</taxon>
        <taxon>Oryzeae</taxon>
        <taxon>Zizaniinae</taxon>
        <taxon>Zizania</taxon>
    </lineage>
</organism>
<dbReference type="Proteomes" id="UP000729402">
    <property type="component" value="Unassembled WGS sequence"/>
</dbReference>
<proteinExistence type="predicted"/>
<comment type="caution">
    <text evidence="2">The sequence shown here is derived from an EMBL/GenBank/DDBJ whole genome shotgun (WGS) entry which is preliminary data.</text>
</comment>
<name>A0A8J5TE95_ZIZPA</name>
<accession>A0A8J5TE95</accession>
<feature type="region of interest" description="Disordered" evidence="1">
    <location>
        <begin position="1"/>
        <end position="41"/>
    </location>
</feature>
<dbReference type="AlphaFoldDB" id="A0A8J5TE95"/>
<feature type="compositionally biased region" description="Basic and acidic residues" evidence="1">
    <location>
        <begin position="19"/>
        <end position="37"/>
    </location>
</feature>
<gene>
    <name evidence="2" type="ORF">GUJ93_ZPchr0006g43706</name>
</gene>
<reference evidence="2" key="1">
    <citation type="journal article" date="2021" name="bioRxiv">
        <title>Whole Genome Assembly and Annotation of Northern Wild Rice, Zizania palustris L., Supports a Whole Genome Duplication in the Zizania Genus.</title>
        <authorList>
            <person name="Haas M."/>
            <person name="Kono T."/>
            <person name="Macchietto M."/>
            <person name="Millas R."/>
            <person name="McGilp L."/>
            <person name="Shao M."/>
            <person name="Duquette J."/>
            <person name="Hirsch C.N."/>
            <person name="Kimball J."/>
        </authorList>
    </citation>
    <scope>NUCLEOTIDE SEQUENCE</scope>
    <source>
        <tissue evidence="2">Fresh leaf tissue</tissue>
    </source>
</reference>
<protein>
    <submittedName>
        <fullName evidence="2">Uncharacterized protein</fullName>
    </submittedName>
</protein>
<keyword evidence="3" id="KW-1185">Reference proteome</keyword>
<reference evidence="2" key="2">
    <citation type="submission" date="2021-02" db="EMBL/GenBank/DDBJ databases">
        <authorList>
            <person name="Kimball J.A."/>
            <person name="Haas M.W."/>
            <person name="Macchietto M."/>
            <person name="Kono T."/>
            <person name="Duquette J."/>
            <person name="Shao M."/>
        </authorList>
    </citation>
    <scope>NUCLEOTIDE SEQUENCE</scope>
    <source>
        <tissue evidence="2">Fresh leaf tissue</tissue>
    </source>
</reference>
<sequence length="103" mass="11349">MDGSPTSRLAGDGDDDDDRQGRNDVGLEKERGCDGSGRHGNWQKFFFPATCAWRLEQYDSGFSFSLRPAAFPSSMRKRGRLSRGNSISPVFTGRINSLLESGT</sequence>
<dbReference type="EMBL" id="JAAALK010000283">
    <property type="protein sequence ID" value="KAG8073641.1"/>
    <property type="molecule type" value="Genomic_DNA"/>
</dbReference>